<dbReference type="Pfam" id="PF20431">
    <property type="entry name" value="E_motif"/>
    <property type="match status" value="1"/>
</dbReference>
<proteinExistence type="predicted"/>
<keyword evidence="2" id="KW-1185">Reference proteome</keyword>
<dbReference type="InterPro" id="IPR011990">
    <property type="entry name" value="TPR-like_helical_dom_sf"/>
</dbReference>
<dbReference type="GO" id="GO:0009451">
    <property type="term" value="P:RNA modification"/>
    <property type="evidence" value="ECO:0007669"/>
    <property type="project" value="InterPro"/>
</dbReference>
<dbReference type="InterPro" id="IPR046848">
    <property type="entry name" value="E_motif"/>
</dbReference>
<dbReference type="Proteomes" id="UP001162972">
    <property type="component" value="Chromosome 3"/>
</dbReference>
<reference evidence="1 2" key="1">
    <citation type="journal article" date="2023" name="Int. J. Mol. Sci.">
        <title>De Novo Assembly and Annotation of 11 Diverse Shrub Willow (Salix) Genomes Reveals Novel Gene Organization in Sex-Linked Regions.</title>
        <authorList>
            <person name="Hyden B."/>
            <person name="Feng K."/>
            <person name="Yates T.B."/>
            <person name="Jawdy S."/>
            <person name="Cereghino C."/>
            <person name="Smart L.B."/>
            <person name="Muchero W."/>
        </authorList>
    </citation>
    <scope>NUCLEOTIDE SEQUENCE [LARGE SCALE GENOMIC DNA]</scope>
    <source>
        <tissue evidence="1">Shoot tip</tissue>
    </source>
</reference>
<dbReference type="PANTHER" id="PTHR47926:SF520">
    <property type="entry name" value="DYW DOMAIN-CONTAINING PROTEIN"/>
    <property type="match status" value="1"/>
</dbReference>
<dbReference type="EMBL" id="JAPFFJ010000012">
    <property type="protein sequence ID" value="KAJ6414837.1"/>
    <property type="molecule type" value="Genomic_DNA"/>
</dbReference>
<dbReference type="GO" id="GO:0003723">
    <property type="term" value="F:RNA binding"/>
    <property type="evidence" value="ECO:0007669"/>
    <property type="project" value="InterPro"/>
</dbReference>
<name>A0AAD6P2Z9_9ROSI</name>
<dbReference type="Gene3D" id="1.25.40.10">
    <property type="entry name" value="Tetratricopeptide repeat domain"/>
    <property type="match status" value="1"/>
</dbReference>
<evidence type="ECO:0008006" key="3">
    <source>
        <dbReference type="Google" id="ProtNLM"/>
    </source>
</evidence>
<dbReference type="AlphaFoldDB" id="A0AAD6P2Z9"/>
<protein>
    <recommendedName>
        <fullName evidence="3">Pentatricopeptide repeat-containing protein</fullName>
    </recommendedName>
</protein>
<evidence type="ECO:0000313" key="2">
    <source>
        <dbReference type="Proteomes" id="UP001162972"/>
    </source>
</evidence>
<sequence>MEKDQRVEADQFTYAAVLHCCTTACKVEEGKFYFNCIKKPNITHYALMVSLLARAGLFDEARSFIEEHHSERHAGVLRTLLDGCWMHHRRNIGKQVFEQLFDLEPRDAENYVLLSKWYSDNENWDLADKLRETIMGTGSKPKKGYSWIEFQNKVHVFGTGDISHPRSEGIYTELQCLMKKVKMLKHRGLVQLVLTSLTTASRLKEGLECGTASGEKGYRKDPEIFIITFNMVSDKLRIPFLNLIIALQKSIKGAPQESQGTPPYGT</sequence>
<organism evidence="1 2">
    <name type="scientific">Salix udensis</name>
    <dbReference type="NCBI Taxonomy" id="889485"/>
    <lineage>
        <taxon>Eukaryota</taxon>
        <taxon>Viridiplantae</taxon>
        <taxon>Streptophyta</taxon>
        <taxon>Embryophyta</taxon>
        <taxon>Tracheophyta</taxon>
        <taxon>Spermatophyta</taxon>
        <taxon>Magnoliopsida</taxon>
        <taxon>eudicotyledons</taxon>
        <taxon>Gunneridae</taxon>
        <taxon>Pentapetalae</taxon>
        <taxon>rosids</taxon>
        <taxon>fabids</taxon>
        <taxon>Malpighiales</taxon>
        <taxon>Salicaceae</taxon>
        <taxon>Saliceae</taxon>
        <taxon>Salix</taxon>
    </lineage>
</organism>
<comment type="caution">
    <text evidence="1">The sequence shown here is derived from an EMBL/GenBank/DDBJ whole genome shotgun (WGS) entry which is preliminary data.</text>
</comment>
<accession>A0AAD6P2Z9</accession>
<evidence type="ECO:0000313" key="1">
    <source>
        <dbReference type="EMBL" id="KAJ6414837.1"/>
    </source>
</evidence>
<gene>
    <name evidence="1" type="ORF">OIU84_003785</name>
</gene>
<dbReference type="InterPro" id="IPR046960">
    <property type="entry name" value="PPR_At4g14850-like_plant"/>
</dbReference>
<dbReference type="PANTHER" id="PTHR47926">
    <property type="entry name" value="PENTATRICOPEPTIDE REPEAT-CONTAINING PROTEIN"/>
    <property type="match status" value="1"/>
</dbReference>